<evidence type="ECO:0000313" key="6">
    <source>
        <dbReference type="EMBL" id="CAJ1952854.1"/>
    </source>
</evidence>
<evidence type="ECO:0000259" key="5">
    <source>
        <dbReference type="PROSITE" id="PS51036"/>
    </source>
</evidence>
<feature type="domain" description="A20-type" evidence="5">
    <location>
        <begin position="1"/>
        <end position="34"/>
    </location>
</feature>
<keyword evidence="4" id="KW-0862">Zinc</keyword>
<dbReference type="GO" id="GO:0003677">
    <property type="term" value="F:DNA binding"/>
    <property type="evidence" value="ECO:0007669"/>
    <property type="project" value="InterPro"/>
</dbReference>
<dbReference type="InterPro" id="IPR002653">
    <property type="entry name" value="Znf_A20"/>
</dbReference>
<dbReference type="PROSITE" id="PS51036">
    <property type="entry name" value="ZF_A20"/>
    <property type="match status" value="1"/>
</dbReference>
<reference evidence="6" key="1">
    <citation type="submission" date="2023-10" db="EMBL/GenBank/DDBJ databases">
        <authorList>
            <person name="Domelevo Entfellner J.-B."/>
        </authorList>
    </citation>
    <scope>NUCLEOTIDE SEQUENCE</scope>
</reference>
<dbReference type="SMART" id="SM00259">
    <property type="entry name" value="ZnF_A20"/>
    <property type="match status" value="1"/>
</dbReference>
<dbReference type="Gene3D" id="1.20.5.4770">
    <property type="match status" value="1"/>
</dbReference>
<proteinExistence type="predicted"/>
<dbReference type="AlphaFoldDB" id="A0AA86SGT9"/>
<evidence type="ECO:0000256" key="2">
    <source>
        <dbReference type="ARBA" id="ARBA00022723"/>
    </source>
</evidence>
<accession>A0AA86SGT9</accession>
<comment type="function">
    <text evidence="1">May be involved in environmental stress response.</text>
</comment>
<evidence type="ECO:0000256" key="1">
    <source>
        <dbReference type="ARBA" id="ARBA00003732"/>
    </source>
</evidence>
<dbReference type="Gramene" id="rna-AYBTSS11_LOCUS15520">
    <property type="protein sequence ID" value="CAJ1952854.1"/>
    <property type="gene ID" value="gene-AYBTSS11_LOCUS15520"/>
</dbReference>
<evidence type="ECO:0000256" key="3">
    <source>
        <dbReference type="ARBA" id="ARBA00022771"/>
    </source>
</evidence>
<organism evidence="6 7">
    <name type="scientific">Sphenostylis stenocarpa</name>
    <dbReference type="NCBI Taxonomy" id="92480"/>
    <lineage>
        <taxon>Eukaryota</taxon>
        <taxon>Viridiplantae</taxon>
        <taxon>Streptophyta</taxon>
        <taxon>Embryophyta</taxon>
        <taxon>Tracheophyta</taxon>
        <taxon>Spermatophyta</taxon>
        <taxon>Magnoliopsida</taxon>
        <taxon>eudicotyledons</taxon>
        <taxon>Gunneridae</taxon>
        <taxon>Pentapetalae</taxon>
        <taxon>rosids</taxon>
        <taxon>fabids</taxon>
        <taxon>Fabales</taxon>
        <taxon>Fabaceae</taxon>
        <taxon>Papilionoideae</taxon>
        <taxon>50 kb inversion clade</taxon>
        <taxon>NPAAA clade</taxon>
        <taxon>indigoferoid/millettioid clade</taxon>
        <taxon>Phaseoleae</taxon>
        <taxon>Sphenostylis</taxon>
    </lineage>
</organism>
<sequence length="104" mass="11669">MNPSFCANGCGFYGSVTNNNLCSQCYKDYIKENEIRSKEEPITNTWESSEIDVIATISLPDTREVTKNKGKRLLGQEKEIVDLAGRYFGSFEGDSEGRNNTNET</sequence>
<name>A0AA86SGT9_9FABA</name>
<dbReference type="Pfam" id="PF01754">
    <property type="entry name" value="zf-A20"/>
    <property type="match status" value="1"/>
</dbReference>
<protein>
    <recommendedName>
        <fullName evidence="5">A20-type domain-containing protein</fullName>
    </recommendedName>
</protein>
<dbReference type="SUPFAM" id="SSF57716">
    <property type="entry name" value="Glucocorticoid receptor-like (DNA-binding domain)"/>
    <property type="match status" value="1"/>
</dbReference>
<dbReference type="EMBL" id="OY731401">
    <property type="protein sequence ID" value="CAJ1952854.1"/>
    <property type="molecule type" value="Genomic_DNA"/>
</dbReference>
<dbReference type="Proteomes" id="UP001189624">
    <property type="component" value="Chromosome 4"/>
</dbReference>
<dbReference type="GO" id="GO:0008270">
    <property type="term" value="F:zinc ion binding"/>
    <property type="evidence" value="ECO:0007669"/>
    <property type="project" value="UniProtKB-KW"/>
</dbReference>
<gene>
    <name evidence="6" type="ORF">AYBTSS11_LOCUS15520</name>
</gene>
<evidence type="ECO:0000313" key="7">
    <source>
        <dbReference type="Proteomes" id="UP001189624"/>
    </source>
</evidence>
<keyword evidence="2" id="KW-0479">Metal-binding</keyword>
<evidence type="ECO:0000256" key="4">
    <source>
        <dbReference type="ARBA" id="ARBA00022833"/>
    </source>
</evidence>
<keyword evidence="7" id="KW-1185">Reference proteome</keyword>
<keyword evidence="3" id="KW-0863">Zinc-finger</keyword>